<keyword evidence="3" id="KW-1185">Reference proteome</keyword>
<reference evidence="2 3" key="1">
    <citation type="journal article" date="2012" name="PLoS Pathog.">
        <title>Diverse lifestyles and strategies of plant pathogenesis encoded in the genomes of eighteen Dothideomycetes fungi.</title>
        <authorList>
            <person name="Ohm R.A."/>
            <person name="Feau N."/>
            <person name="Henrissat B."/>
            <person name="Schoch C.L."/>
            <person name="Horwitz B.A."/>
            <person name="Barry K.W."/>
            <person name="Condon B.J."/>
            <person name="Copeland A.C."/>
            <person name="Dhillon B."/>
            <person name="Glaser F."/>
            <person name="Hesse C.N."/>
            <person name="Kosti I."/>
            <person name="LaButti K."/>
            <person name="Lindquist E.A."/>
            <person name="Lucas S."/>
            <person name="Salamov A.A."/>
            <person name="Bradshaw R.E."/>
            <person name="Ciuffetti L."/>
            <person name="Hamelin R.C."/>
            <person name="Kema G.H.J."/>
            <person name="Lawrence C."/>
            <person name="Scott J.A."/>
            <person name="Spatafora J.W."/>
            <person name="Turgeon B.G."/>
            <person name="de Wit P.J.G.M."/>
            <person name="Zhong S."/>
            <person name="Goodwin S.B."/>
            <person name="Grigoriev I.V."/>
        </authorList>
    </citation>
    <scope>NUCLEOTIDE SEQUENCE [LARGE SCALE GENOMIC DNA]</scope>
    <source>
        <strain evidence="2 3">CIRAD86</strain>
    </source>
</reference>
<evidence type="ECO:0000256" key="1">
    <source>
        <dbReference type="SAM" id="MobiDB-lite"/>
    </source>
</evidence>
<feature type="compositionally biased region" description="Polar residues" evidence="1">
    <location>
        <begin position="10"/>
        <end position="32"/>
    </location>
</feature>
<gene>
    <name evidence="2" type="ORF">MYCFIDRAFT_179058</name>
</gene>
<feature type="region of interest" description="Disordered" evidence="1">
    <location>
        <begin position="1"/>
        <end position="32"/>
    </location>
</feature>
<dbReference type="AlphaFoldDB" id="M2ZEI1"/>
<proteinExistence type="predicted"/>
<sequence>MQDKGGEAESSFTSPPANVSQSRACEGAGNNNDYDNLHLACDLSRRRCPKYPPPPKLSQRTTSRFDAQKSFLPSLPMKTTPSYSLCQSHCPTSNASSAYPCLFVTCGEGVNIFDDTFMLQNVRRATLRDLCIGSANGGKIEGYRITAACWIEPTGTSVYTIFRAALAP</sequence>
<dbReference type="VEuPathDB" id="FungiDB:MYCFIDRAFT_179058"/>
<accession>M2ZEI1</accession>
<dbReference type="KEGG" id="pfj:MYCFIDRAFT_179058"/>
<dbReference type="RefSeq" id="XP_007931366.1">
    <property type="nucleotide sequence ID" value="XM_007933175.1"/>
</dbReference>
<dbReference type="Proteomes" id="UP000016932">
    <property type="component" value="Unassembled WGS sequence"/>
</dbReference>
<dbReference type="EMBL" id="KB446564">
    <property type="protein sequence ID" value="EME77544.1"/>
    <property type="molecule type" value="Genomic_DNA"/>
</dbReference>
<dbReference type="HOGENOM" id="CLU_1587231_0_0_1"/>
<protein>
    <submittedName>
        <fullName evidence="2">Uncharacterized protein</fullName>
    </submittedName>
</protein>
<evidence type="ECO:0000313" key="3">
    <source>
        <dbReference type="Proteomes" id="UP000016932"/>
    </source>
</evidence>
<organism evidence="2 3">
    <name type="scientific">Pseudocercospora fijiensis (strain CIRAD86)</name>
    <name type="common">Black leaf streak disease fungus</name>
    <name type="synonym">Mycosphaerella fijiensis</name>
    <dbReference type="NCBI Taxonomy" id="383855"/>
    <lineage>
        <taxon>Eukaryota</taxon>
        <taxon>Fungi</taxon>
        <taxon>Dikarya</taxon>
        <taxon>Ascomycota</taxon>
        <taxon>Pezizomycotina</taxon>
        <taxon>Dothideomycetes</taxon>
        <taxon>Dothideomycetidae</taxon>
        <taxon>Mycosphaerellales</taxon>
        <taxon>Mycosphaerellaceae</taxon>
        <taxon>Pseudocercospora</taxon>
    </lineage>
</organism>
<name>M2ZEI1_PSEFD</name>
<dbReference type="GeneID" id="19334041"/>
<evidence type="ECO:0000313" key="2">
    <source>
        <dbReference type="EMBL" id="EME77544.1"/>
    </source>
</evidence>